<dbReference type="EMBL" id="BMNM01000002">
    <property type="protein sequence ID" value="GGI72715.1"/>
    <property type="molecule type" value="Genomic_DNA"/>
</dbReference>
<keyword evidence="1" id="KW-1133">Transmembrane helix</keyword>
<reference evidence="6" key="3">
    <citation type="submission" date="2022-09" db="EMBL/GenBank/DDBJ databases">
        <title>Complete genome sequence of Vulcanisaeta souniana.</title>
        <authorList>
            <person name="Kato S."/>
            <person name="Itoh T."/>
            <person name="Ohkuma M."/>
        </authorList>
    </citation>
    <scope>NUCLEOTIDE SEQUENCE [LARGE SCALE GENOMIC DNA]</scope>
    <source>
        <strain evidence="6">JCM 11219</strain>
    </source>
</reference>
<feature type="transmembrane region" description="Helical" evidence="1">
    <location>
        <begin position="128"/>
        <end position="149"/>
    </location>
</feature>
<feature type="transmembrane region" description="Helical" evidence="1">
    <location>
        <begin position="227"/>
        <end position="247"/>
    </location>
</feature>
<feature type="transmembrane region" description="Helical" evidence="1">
    <location>
        <begin position="155"/>
        <end position="176"/>
    </location>
</feature>
<protein>
    <submittedName>
        <fullName evidence="4">MFS transporter</fullName>
    </submittedName>
</protein>
<reference evidence="4" key="1">
    <citation type="journal article" date="2014" name="Int. J. Syst. Evol. Microbiol.">
        <title>Complete genome sequence of Corynebacterium casei LMG S-19264T (=DSM 44701T), isolated from a smear-ripened cheese.</title>
        <authorList>
            <consortium name="US DOE Joint Genome Institute (JGI-PGF)"/>
            <person name="Walter F."/>
            <person name="Albersmeier A."/>
            <person name="Kalinowski J."/>
            <person name="Ruckert C."/>
        </authorList>
    </citation>
    <scope>NUCLEOTIDE SEQUENCE</scope>
    <source>
        <strain evidence="4">JCM 11219</strain>
    </source>
</reference>
<dbReference type="GO" id="GO:0022857">
    <property type="term" value="F:transmembrane transporter activity"/>
    <property type="evidence" value="ECO:0007669"/>
    <property type="project" value="InterPro"/>
</dbReference>
<feature type="transmembrane region" description="Helical" evidence="1">
    <location>
        <begin position="37"/>
        <end position="59"/>
    </location>
</feature>
<organism evidence="4 5">
    <name type="scientific">Vulcanisaeta souniana JCM 11219</name>
    <dbReference type="NCBI Taxonomy" id="1293586"/>
    <lineage>
        <taxon>Archaea</taxon>
        <taxon>Thermoproteota</taxon>
        <taxon>Thermoprotei</taxon>
        <taxon>Thermoproteales</taxon>
        <taxon>Thermoproteaceae</taxon>
        <taxon>Vulcanisaeta</taxon>
    </lineage>
</organism>
<dbReference type="Gene3D" id="1.20.1250.20">
    <property type="entry name" value="MFS general substrate transporter like domains"/>
    <property type="match status" value="1"/>
</dbReference>
<dbReference type="PANTHER" id="PTHR23537:SF1">
    <property type="entry name" value="SUGAR TRANSPORTER"/>
    <property type="match status" value="1"/>
</dbReference>
<keyword evidence="1" id="KW-0472">Membrane</keyword>
<gene>
    <name evidence="4" type="ORF">GCM10007112_06940</name>
    <name evidence="3" type="ORF">Vsou_04720</name>
</gene>
<name>A0A830E7Z3_9CREN</name>
<feature type="transmembrane region" description="Helical" evidence="1">
    <location>
        <begin position="346"/>
        <end position="365"/>
    </location>
</feature>
<evidence type="ECO:0000313" key="4">
    <source>
        <dbReference type="EMBL" id="GGI72715.1"/>
    </source>
</evidence>
<feature type="transmembrane region" description="Helical" evidence="1">
    <location>
        <begin position="259"/>
        <end position="277"/>
    </location>
</feature>
<dbReference type="RefSeq" id="WP_229709727.1">
    <property type="nucleotide sequence ID" value="NZ_AP026830.1"/>
</dbReference>
<dbReference type="SUPFAM" id="SSF103473">
    <property type="entry name" value="MFS general substrate transporter"/>
    <property type="match status" value="1"/>
</dbReference>
<dbReference type="PROSITE" id="PS50850">
    <property type="entry name" value="MFS"/>
    <property type="match status" value="1"/>
</dbReference>
<reference evidence="4" key="2">
    <citation type="submission" date="2020-09" db="EMBL/GenBank/DDBJ databases">
        <authorList>
            <person name="Sun Q."/>
            <person name="Ohkuma M."/>
        </authorList>
    </citation>
    <scope>NUCLEOTIDE SEQUENCE</scope>
    <source>
        <strain evidence="4">JCM 11219</strain>
    </source>
</reference>
<evidence type="ECO:0000313" key="3">
    <source>
        <dbReference type="EMBL" id="BDR91379.1"/>
    </source>
</evidence>
<dbReference type="InterPro" id="IPR011701">
    <property type="entry name" value="MFS"/>
</dbReference>
<feature type="transmembrane region" description="Helical" evidence="1">
    <location>
        <begin position="320"/>
        <end position="340"/>
    </location>
</feature>
<dbReference type="InterPro" id="IPR036259">
    <property type="entry name" value="MFS_trans_sf"/>
</dbReference>
<dbReference type="AlphaFoldDB" id="A0A830E7Z3"/>
<dbReference type="InterPro" id="IPR020846">
    <property type="entry name" value="MFS_dom"/>
</dbReference>
<evidence type="ECO:0000313" key="6">
    <source>
        <dbReference type="Proteomes" id="UP001060771"/>
    </source>
</evidence>
<evidence type="ECO:0000313" key="5">
    <source>
        <dbReference type="Proteomes" id="UP000657075"/>
    </source>
</evidence>
<reference evidence="3" key="4">
    <citation type="journal article" date="2023" name="Microbiol. Resour. Announc.">
        <title>Complete Genome Sequence of Vulcanisaeta souniana Strain IC-059, a Hyperthermophilic Archaeon Isolated from Hot Spring Water in Japan.</title>
        <authorList>
            <person name="Kato S."/>
            <person name="Itoh T."/>
            <person name="Wu L."/>
            <person name="Ma J."/>
            <person name="Ohkuma M."/>
        </authorList>
    </citation>
    <scope>NUCLEOTIDE SEQUENCE</scope>
    <source>
        <strain evidence="3">JCM 11219</strain>
    </source>
</reference>
<dbReference type="EMBL" id="AP026830">
    <property type="protein sequence ID" value="BDR91379.1"/>
    <property type="molecule type" value="Genomic_DNA"/>
</dbReference>
<feature type="transmembrane region" description="Helical" evidence="1">
    <location>
        <begin position="197"/>
        <end position="221"/>
    </location>
</feature>
<evidence type="ECO:0000256" key="1">
    <source>
        <dbReference type="SAM" id="Phobius"/>
    </source>
</evidence>
<evidence type="ECO:0000259" key="2">
    <source>
        <dbReference type="PROSITE" id="PS50850"/>
    </source>
</evidence>
<feature type="domain" description="Major facilitator superfamily (MFS) profile" evidence="2">
    <location>
        <begin position="1"/>
        <end position="366"/>
    </location>
</feature>
<keyword evidence="1" id="KW-0812">Transmembrane</keyword>
<dbReference type="GeneID" id="76206026"/>
<dbReference type="Pfam" id="PF07690">
    <property type="entry name" value="MFS_1"/>
    <property type="match status" value="1"/>
</dbReference>
<sequence>MDRGFVIAWSVTFLQLSVRLGWGVVSVAVAELLRLNSVQIGLVLTLFYIGYVASSIPWGVFIDRFGPSKSILISGTLSSAVILMLFLASNFTQILLLYLLAGFLTAGLFPSAMKIASRSTQERVHGRVALLESAAPMVLIILSAASPLIITHWRIFYLVIFLALLIASLSSISLKIGGSRDARPKSVLMNSRVAKAVVMRAGELWGSWGTSGWLLPFLVLYDGIKGILPVLLFFTYSLGQLVSIFLASTLPKLMGERRVIEVSLAAFIACDFLAATLLKDPLLLFPIFLIFGISSFLYRPPTDVLIIRIMGNENAGTSMGYANAVSQVGSMVAPIFVGFAISISPILGVLSLALGPLVSLIILYTI</sequence>
<dbReference type="InterPro" id="IPR010645">
    <property type="entry name" value="MFS_4"/>
</dbReference>
<dbReference type="PANTHER" id="PTHR23537">
    <property type="match status" value="1"/>
</dbReference>
<proteinExistence type="predicted"/>
<dbReference type="Proteomes" id="UP000657075">
    <property type="component" value="Unassembled WGS sequence"/>
</dbReference>
<feature type="transmembrane region" description="Helical" evidence="1">
    <location>
        <begin position="283"/>
        <end position="299"/>
    </location>
</feature>
<accession>A0A830E7Z3</accession>
<dbReference type="Proteomes" id="UP001060771">
    <property type="component" value="Chromosome"/>
</dbReference>
<keyword evidence="6" id="KW-1185">Reference proteome</keyword>